<accession>A0A1R3HKV9</accession>
<dbReference type="Gramene" id="OMO71019">
    <property type="protein sequence ID" value="OMO71019"/>
    <property type="gene ID" value="CCACVL1_18498"/>
</dbReference>
<dbReference type="AlphaFoldDB" id="A0A1R3HKV9"/>
<sequence length="23" mass="2749">MAVEKMIHRQILHHLHLPETTVD</sequence>
<name>A0A1R3HKV9_COCAP</name>
<dbReference type="Proteomes" id="UP000188268">
    <property type="component" value="Unassembled WGS sequence"/>
</dbReference>
<reference evidence="1 2" key="1">
    <citation type="submission" date="2013-09" db="EMBL/GenBank/DDBJ databases">
        <title>Corchorus capsularis genome sequencing.</title>
        <authorList>
            <person name="Alam M."/>
            <person name="Haque M.S."/>
            <person name="Islam M.S."/>
            <person name="Emdad E.M."/>
            <person name="Islam M.M."/>
            <person name="Ahmed B."/>
            <person name="Halim A."/>
            <person name="Hossen Q.M.M."/>
            <person name="Hossain M.Z."/>
            <person name="Ahmed R."/>
            <person name="Khan M.M."/>
            <person name="Islam R."/>
            <person name="Rashid M.M."/>
            <person name="Khan S.A."/>
            <person name="Rahman M.S."/>
            <person name="Alam M."/>
        </authorList>
    </citation>
    <scope>NUCLEOTIDE SEQUENCE [LARGE SCALE GENOMIC DNA]</scope>
    <source>
        <strain evidence="2">cv. CVL-1</strain>
        <tissue evidence="1">Whole seedling</tissue>
    </source>
</reference>
<comment type="caution">
    <text evidence="1">The sequence shown here is derived from an EMBL/GenBank/DDBJ whole genome shotgun (WGS) entry which is preliminary data.</text>
</comment>
<protein>
    <submittedName>
        <fullName evidence="1">Uncharacterized protein</fullName>
    </submittedName>
</protein>
<dbReference type="EMBL" id="AWWV01011729">
    <property type="protein sequence ID" value="OMO71019.1"/>
    <property type="molecule type" value="Genomic_DNA"/>
</dbReference>
<gene>
    <name evidence="1" type="ORF">CCACVL1_18498</name>
</gene>
<proteinExistence type="predicted"/>
<organism evidence="1 2">
    <name type="scientific">Corchorus capsularis</name>
    <name type="common">Jute</name>
    <dbReference type="NCBI Taxonomy" id="210143"/>
    <lineage>
        <taxon>Eukaryota</taxon>
        <taxon>Viridiplantae</taxon>
        <taxon>Streptophyta</taxon>
        <taxon>Embryophyta</taxon>
        <taxon>Tracheophyta</taxon>
        <taxon>Spermatophyta</taxon>
        <taxon>Magnoliopsida</taxon>
        <taxon>eudicotyledons</taxon>
        <taxon>Gunneridae</taxon>
        <taxon>Pentapetalae</taxon>
        <taxon>rosids</taxon>
        <taxon>malvids</taxon>
        <taxon>Malvales</taxon>
        <taxon>Malvaceae</taxon>
        <taxon>Grewioideae</taxon>
        <taxon>Apeibeae</taxon>
        <taxon>Corchorus</taxon>
    </lineage>
</organism>
<evidence type="ECO:0000313" key="1">
    <source>
        <dbReference type="EMBL" id="OMO71019.1"/>
    </source>
</evidence>
<keyword evidence="2" id="KW-1185">Reference proteome</keyword>
<evidence type="ECO:0000313" key="2">
    <source>
        <dbReference type="Proteomes" id="UP000188268"/>
    </source>
</evidence>